<dbReference type="Proteomes" id="UP001139031">
    <property type="component" value="Unassembled WGS sequence"/>
</dbReference>
<evidence type="ECO:0000313" key="3">
    <source>
        <dbReference type="Proteomes" id="UP001139031"/>
    </source>
</evidence>
<evidence type="ECO:0000313" key="2">
    <source>
        <dbReference type="EMBL" id="MBZ5715824.1"/>
    </source>
</evidence>
<dbReference type="InterPro" id="IPR020843">
    <property type="entry name" value="ER"/>
</dbReference>
<feature type="domain" description="Enoyl reductase (ER)" evidence="1">
    <location>
        <begin position="23"/>
        <end position="372"/>
    </location>
</feature>
<dbReference type="InterPro" id="IPR051397">
    <property type="entry name" value="Zn-ADH-like_protein"/>
</dbReference>
<dbReference type="RefSeq" id="WP_224197565.1">
    <property type="nucleotide sequence ID" value="NZ_JAIRAU010000059.1"/>
</dbReference>
<dbReference type="EMBL" id="JAIRAU010000059">
    <property type="protein sequence ID" value="MBZ5715824.1"/>
    <property type="molecule type" value="Genomic_DNA"/>
</dbReference>
<dbReference type="Pfam" id="PF00107">
    <property type="entry name" value="ADH_zinc_N"/>
    <property type="match status" value="1"/>
</dbReference>
<dbReference type="PANTHER" id="PTHR43677">
    <property type="entry name" value="SHORT-CHAIN DEHYDROGENASE/REDUCTASE"/>
    <property type="match status" value="1"/>
</dbReference>
<dbReference type="SUPFAM" id="SSF50129">
    <property type="entry name" value="GroES-like"/>
    <property type="match status" value="1"/>
</dbReference>
<dbReference type="CDD" id="cd08241">
    <property type="entry name" value="QOR1"/>
    <property type="match status" value="1"/>
</dbReference>
<accession>A0ABS7U5Y3</accession>
<dbReference type="InterPro" id="IPR013154">
    <property type="entry name" value="ADH-like_N"/>
</dbReference>
<organism evidence="2 3">
    <name type="scientific">Nannocystis pusilla</name>
    <dbReference type="NCBI Taxonomy" id="889268"/>
    <lineage>
        <taxon>Bacteria</taxon>
        <taxon>Pseudomonadati</taxon>
        <taxon>Myxococcota</taxon>
        <taxon>Polyangia</taxon>
        <taxon>Nannocystales</taxon>
        <taxon>Nannocystaceae</taxon>
        <taxon>Nannocystis</taxon>
    </lineage>
</organism>
<reference evidence="2" key="1">
    <citation type="submission" date="2021-08" db="EMBL/GenBank/DDBJ databases">
        <authorList>
            <person name="Stevens D.C."/>
        </authorList>
    </citation>
    <scope>NUCLEOTIDE SEQUENCE</scope>
    <source>
        <strain evidence="2">DSM 53165</strain>
    </source>
</reference>
<sequence length="374" mass="39528">MTEPHLRPGHRVVVRELAEDPAQAIEHLSLEPAEPPDPATLGPRDVIVAVRSAAVGWVDLLMTSGQYQHVPPVPYTPGLEYAGEVVWLGADVAPEQLRVGDAVLVDGLLTGPRSLGAYQRWGGFADHAVAPAEAVRRLPAGLDFDQGCNLLGNYETAYHCLVTCGGLQAGETVLIHGASGSTGLAAVHLAKLLGATVIATGRSDAKLAAVKVQGADHVINCKDPDGGSGVRRFRDEVKELTGGLGVDVVHDGVGGDISLESLRCVKFGARFLIVGWAATPAVARGKGLRGAPNANTLPTNLIMMKGLTVRGCPTVLSTLHDPSLRRPRLAAIFQWVEEGRIRPLVSRVFPLPAFKEAMLAKWRGEIVGGCVLRP</sequence>
<dbReference type="Pfam" id="PF08240">
    <property type="entry name" value="ADH_N"/>
    <property type="match status" value="1"/>
</dbReference>
<dbReference type="SUPFAM" id="SSF51735">
    <property type="entry name" value="NAD(P)-binding Rossmann-fold domains"/>
    <property type="match status" value="1"/>
</dbReference>
<dbReference type="PANTHER" id="PTHR43677:SF4">
    <property type="entry name" value="QUINONE OXIDOREDUCTASE-LIKE PROTEIN 2"/>
    <property type="match status" value="1"/>
</dbReference>
<evidence type="ECO:0000259" key="1">
    <source>
        <dbReference type="SMART" id="SM00829"/>
    </source>
</evidence>
<dbReference type="InterPro" id="IPR013149">
    <property type="entry name" value="ADH-like_C"/>
</dbReference>
<dbReference type="InterPro" id="IPR011032">
    <property type="entry name" value="GroES-like_sf"/>
</dbReference>
<dbReference type="Gene3D" id="3.90.180.10">
    <property type="entry name" value="Medium-chain alcohol dehydrogenases, catalytic domain"/>
    <property type="match status" value="1"/>
</dbReference>
<dbReference type="InterPro" id="IPR036291">
    <property type="entry name" value="NAD(P)-bd_dom_sf"/>
</dbReference>
<name>A0ABS7U5Y3_9BACT</name>
<comment type="caution">
    <text evidence="2">The sequence shown here is derived from an EMBL/GenBank/DDBJ whole genome shotgun (WGS) entry which is preliminary data.</text>
</comment>
<proteinExistence type="predicted"/>
<gene>
    <name evidence="2" type="ORF">K7C98_41895</name>
</gene>
<dbReference type="Gene3D" id="3.40.50.720">
    <property type="entry name" value="NAD(P)-binding Rossmann-like Domain"/>
    <property type="match status" value="1"/>
</dbReference>
<keyword evidence="3" id="KW-1185">Reference proteome</keyword>
<protein>
    <submittedName>
        <fullName evidence="2">NADPH:quinone oxidoreductase family protein</fullName>
    </submittedName>
</protein>
<dbReference type="SMART" id="SM00829">
    <property type="entry name" value="PKS_ER"/>
    <property type="match status" value="1"/>
</dbReference>